<dbReference type="Proteomes" id="UP000256512">
    <property type="component" value="Unassembled WGS sequence"/>
</dbReference>
<proteinExistence type="predicted"/>
<gene>
    <name evidence="1" type="ORF">DRF62_02040</name>
</gene>
<organism evidence="1 2">
    <name type="scientific">Chryseobacterium piscium</name>
    <dbReference type="NCBI Taxonomy" id="333702"/>
    <lineage>
        <taxon>Bacteria</taxon>
        <taxon>Pseudomonadati</taxon>
        <taxon>Bacteroidota</taxon>
        <taxon>Flavobacteriia</taxon>
        <taxon>Flavobacteriales</taxon>
        <taxon>Weeksellaceae</taxon>
        <taxon>Chryseobacterium group</taxon>
        <taxon>Chryseobacterium</taxon>
    </lineage>
</organism>
<dbReference type="EMBL" id="QNVS01000003">
    <property type="protein sequence ID" value="REC56960.1"/>
    <property type="molecule type" value="Genomic_DNA"/>
</dbReference>
<protein>
    <submittedName>
        <fullName evidence="1">Uncharacterized protein</fullName>
    </submittedName>
</protein>
<name>A0A3D9BTW0_9FLAO</name>
<keyword evidence="2" id="KW-1185">Reference proteome</keyword>
<reference evidence="1 2" key="1">
    <citation type="journal article" date="2006" name="Int. J. Syst. Evol. Microbiol.">
        <title>Chryseobacterium piscium sp. nov., isolated from fish of the South Atlantic Ocean off South Africa.</title>
        <authorList>
            <person name="de Beer H."/>
            <person name="Hugo C.J."/>
            <person name="Jooste P.J."/>
            <person name="Vancanneyt M."/>
            <person name="Coenye T."/>
            <person name="Vandamme P."/>
        </authorList>
    </citation>
    <scope>NUCLEOTIDE SEQUENCE [LARGE SCALE GENOMIC DNA]</scope>
    <source>
        <strain evidence="1 2">CCUG 51923</strain>
    </source>
</reference>
<accession>A0A3D9BTW0</accession>
<dbReference type="RefSeq" id="WP_115948860.1">
    <property type="nucleotide sequence ID" value="NZ_QNVS01000003.1"/>
</dbReference>
<evidence type="ECO:0000313" key="1">
    <source>
        <dbReference type="EMBL" id="REC56960.1"/>
    </source>
</evidence>
<sequence>MYIYLIGVFLTEKQVDSIIKKKHEELDRWLKREQITLNEKSKQEINEEYEKIKRSKKPKWKKIHLTIVLDDIIAQVSQINVW</sequence>
<comment type="caution">
    <text evidence="1">The sequence shown here is derived from an EMBL/GenBank/DDBJ whole genome shotgun (WGS) entry which is preliminary data.</text>
</comment>
<evidence type="ECO:0000313" key="2">
    <source>
        <dbReference type="Proteomes" id="UP000256512"/>
    </source>
</evidence>
<dbReference type="AlphaFoldDB" id="A0A3D9BTW0"/>